<dbReference type="PROSITE" id="PS50041">
    <property type="entry name" value="C_TYPE_LECTIN_2"/>
    <property type="match status" value="1"/>
</dbReference>
<keyword evidence="3" id="KW-0677">Repeat</keyword>
<dbReference type="InterPro" id="IPR051355">
    <property type="entry name" value="Notch/Slit_guidance"/>
</dbReference>
<dbReference type="CDD" id="cd00054">
    <property type="entry name" value="EGF_CA"/>
    <property type="match status" value="4"/>
</dbReference>
<feature type="domain" description="C-type lectin" evidence="9">
    <location>
        <begin position="303"/>
        <end position="419"/>
    </location>
</feature>
<dbReference type="InterPro" id="IPR016187">
    <property type="entry name" value="CTDL_fold"/>
</dbReference>
<feature type="chain" id="PRO_5002934426" description="Fibropellin-1-like" evidence="7">
    <location>
        <begin position="21"/>
        <end position="459"/>
    </location>
</feature>
<dbReference type="STRING" id="7739.C3XXU7"/>
<dbReference type="SUPFAM" id="SSF56436">
    <property type="entry name" value="C-type lectin-like"/>
    <property type="match status" value="1"/>
</dbReference>
<dbReference type="Gene3D" id="2.10.25.10">
    <property type="entry name" value="Laminin"/>
    <property type="match status" value="4"/>
</dbReference>
<feature type="disulfide bond" evidence="6">
    <location>
        <begin position="193"/>
        <end position="203"/>
    </location>
</feature>
<sequence>MWTFLLFIAAVTVWPATTQGQQYRYLTTQDNWAFYQVLSIGQMTNINVRATCLAAGMRYTCHSAGTVGCEYYWEPSCIAYDTAGIHCDTHWVLANNLCGPGTDPRHCQPLDDTFVYIPGWQVDGSACGVDYETATMCVEGANYYNMYALCIHINECATSPCLHGTCADGMASYTCSCETGWTGQNCDQNIDDCAPSPCVHGVCTDQVASYTCYCENGWTGHNCDQDIDECSSSPCLHGTCTDSVASYSCSCENGWTGHNCDQDIDECASSPCWMGGTCLDHVNSYSCVCPKGTTGNICETVSFAGDCYQFSTSALTHQDATQACSAIGGRMVDVRDHQQHQFLADTIAASTGASCWLAMKTAPVSIVYSDGTPVLGGALEWSAGEPWYPVLDLCVLLDSSDNYKAKTAFCTEQHNYVCQSEIDLCALVACPFDWTCVSLLDHLNCLGKHSTGVSTLLPY</sequence>
<dbReference type="PANTHER" id="PTHR45836">
    <property type="entry name" value="SLIT HOMOLOG"/>
    <property type="match status" value="1"/>
</dbReference>
<dbReference type="FunFam" id="2.10.25.10:FF:000857">
    <property type="entry name" value="Uncharacterized protein"/>
    <property type="match status" value="3"/>
</dbReference>
<dbReference type="PROSITE" id="PS00010">
    <property type="entry name" value="ASX_HYDROXYL"/>
    <property type="match status" value="4"/>
</dbReference>
<dbReference type="InterPro" id="IPR013032">
    <property type="entry name" value="EGF-like_CS"/>
</dbReference>
<dbReference type="InterPro" id="IPR016186">
    <property type="entry name" value="C-type_lectin-like/link_sf"/>
</dbReference>
<dbReference type="Gene3D" id="3.10.100.10">
    <property type="entry name" value="Mannose-Binding Protein A, subunit A"/>
    <property type="match status" value="1"/>
</dbReference>
<dbReference type="PROSITE" id="PS00022">
    <property type="entry name" value="EGF_1"/>
    <property type="match status" value="4"/>
</dbReference>
<evidence type="ECO:0000259" key="8">
    <source>
        <dbReference type="PROSITE" id="PS50026"/>
    </source>
</evidence>
<evidence type="ECO:0000256" key="3">
    <source>
        <dbReference type="ARBA" id="ARBA00022737"/>
    </source>
</evidence>
<evidence type="ECO:0000256" key="1">
    <source>
        <dbReference type="ARBA" id="ARBA00022536"/>
    </source>
</evidence>
<dbReference type="PANTHER" id="PTHR45836:SF13">
    <property type="entry name" value="PROTEIN CRUMBS"/>
    <property type="match status" value="1"/>
</dbReference>
<dbReference type="Pfam" id="PF12661">
    <property type="entry name" value="hEGF"/>
    <property type="match status" value="1"/>
</dbReference>
<gene>
    <name evidence="10" type="ORF">BRAFLDRAFT_63814</name>
</gene>
<feature type="disulfide bond" evidence="6">
    <location>
        <begin position="214"/>
        <end position="223"/>
    </location>
</feature>
<dbReference type="eggNOG" id="KOG1217">
    <property type="taxonomic scope" value="Eukaryota"/>
</dbReference>
<feature type="domain" description="EGF-like" evidence="8">
    <location>
        <begin position="263"/>
        <end position="299"/>
    </location>
</feature>
<feature type="signal peptide" evidence="7">
    <location>
        <begin position="1"/>
        <end position="20"/>
    </location>
</feature>
<dbReference type="EMBL" id="GG666471">
    <property type="protein sequence ID" value="EEN67557.1"/>
    <property type="molecule type" value="Genomic_DNA"/>
</dbReference>
<dbReference type="Pfam" id="PF00008">
    <property type="entry name" value="EGF"/>
    <property type="match status" value="1"/>
</dbReference>
<feature type="domain" description="EGF-like" evidence="8">
    <location>
        <begin position="189"/>
        <end position="224"/>
    </location>
</feature>
<feature type="disulfide bond" evidence="6">
    <location>
        <begin position="177"/>
        <end position="186"/>
    </location>
</feature>
<name>C3XXU7_BRAFL</name>
<dbReference type="PROSITE" id="PS50026">
    <property type="entry name" value="EGF_3"/>
    <property type="match status" value="4"/>
</dbReference>
<dbReference type="Pfam" id="PF21795">
    <property type="entry name" value="JAG1-like_EGF2"/>
    <property type="match status" value="1"/>
</dbReference>
<dbReference type="PROSITE" id="PS01187">
    <property type="entry name" value="EGF_CA"/>
    <property type="match status" value="1"/>
</dbReference>
<dbReference type="InterPro" id="IPR000152">
    <property type="entry name" value="EGF-type_Asp/Asn_hydroxyl_site"/>
</dbReference>
<feature type="domain" description="EGF-like" evidence="8">
    <location>
        <begin position="226"/>
        <end position="261"/>
    </location>
</feature>
<dbReference type="InParanoid" id="C3XXU7"/>
<dbReference type="FunFam" id="3.10.100.10:FF:000107">
    <property type="entry name" value="Uncharacterized protein"/>
    <property type="match status" value="1"/>
</dbReference>
<organism>
    <name type="scientific">Branchiostoma floridae</name>
    <name type="common">Florida lancelet</name>
    <name type="synonym">Amphioxus</name>
    <dbReference type="NCBI Taxonomy" id="7739"/>
    <lineage>
        <taxon>Eukaryota</taxon>
        <taxon>Metazoa</taxon>
        <taxon>Chordata</taxon>
        <taxon>Cephalochordata</taxon>
        <taxon>Leptocardii</taxon>
        <taxon>Amphioxiformes</taxon>
        <taxon>Branchiostomatidae</taxon>
        <taxon>Branchiostoma</taxon>
    </lineage>
</organism>
<dbReference type="PROSITE" id="PS01186">
    <property type="entry name" value="EGF_2"/>
    <property type="match status" value="3"/>
</dbReference>
<feature type="disulfide bond" evidence="6">
    <location>
        <begin position="230"/>
        <end position="240"/>
    </location>
</feature>
<dbReference type="CDD" id="cd00037">
    <property type="entry name" value="CLECT"/>
    <property type="match status" value="1"/>
</dbReference>
<keyword evidence="4 6" id="KW-1015">Disulfide bond</keyword>
<evidence type="ECO:0000313" key="10">
    <source>
        <dbReference type="EMBL" id="EEN67557.1"/>
    </source>
</evidence>
<dbReference type="GO" id="GO:0005509">
    <property type="term" value="F:calcium ion binding"/>
    <property type="evidence" value="ECO:0007669"/>
    <property type="project" value="InterPro"/>
</dbReference>
<feature type="disulfide bond" evidence="6">
    <location>
        <begin position="251"/>
        <end position="260"/>
    </location>
</feature>
<proteinExistence type="predicted"/>
<keyword evidence="5" id="KW-0325">Glycoprotein</keyword>
<feature type="disulfide bond" evidence="6">
    <location>
        <begin position="289"/>
        <end position="298"/>
    </location>
</feature>
<dbReference type="InterPro" id="IPR000742">
    <property type="entry name" value="EGF"/>
</dbReference>
<dbReference type="FunFam" id="2.10.25.10:FF:000334">
    <property type="entry name" value="protein delta homolog 2 isoform X1"/>
    <property type="match status" value="1"/>
</dbReference>
<evidence type="ECO:0000256" key="4">
    <source>
        <dbReference type="ARBA" id="ARBA00023157"/>
    </source>
</evidence>
<dbReference type="SUPFAM" id="SSF57196">
    <property type="entry name" value="EGF/Laminin"/>
    <property type="match status" value="1"/>
</dbReference>
<dbReference type="InterPro" id="IPR018097">
    <property type="entry name" value="EGF_Ca-bd_CS"/>
</dbReference>
<keyword evidence="2 7" id="KW-0732">Signal</keyword>
<accession>C3XXU7</accession>
<feature type="domain" description="EGF-like" evidence="8">
    <location>
        <begin position="152"/>
        <end position="187"/>
    </location>
</feature>
<protein>
    <recommendedName>
        <fullName evidence="11">Fibropellin-1-like</fullName>
    </recommendedName>
</protein>
<evidence type="ECO:0000256" key="6">
    <source>
        <dbReference type="PROSITE-ProRule" id="PRU00076"/>
    </source>
</evidence>
<feature type="disulfide bond" evidence="6">
    <location>
        <begin position="156"/>
        <end position="166"/>
    </location>
</feature>
<dbReference type="SMART" id="SM00181">
    <property type="entry name" value="EGF"/>
    <property type="match status" value="4"/>
</dbReference>
<evidence type="ECO:0000256" key="5">
    <source>
        <dbReference type="ARBA" id="ARBA00023180"/>
    </source>
</evidence>
<dbReference type="InterPro" id="IPR001304">
    <property type="entry name" value="C-type_lectin-like"/>
</dbReference>
<dbReference type="InterPro" id="IPR009030">
    <property type="entry name" value="Growth_fac_rcpt_cys_sf"/>
</dbReference>
<keyword evidence="1 6" id="KW-0245">EGF-like domain</keyword>
<dbReference type="AlphaFoldDB" id="C3XXU7"/>
<dbReference type="SMART" id="SM00034">
    <property type="entry name" value="CLECT"/>
    <property type="match status" value="1"/>
</dbReference>
<comment type="caution">
    <text evidence="6">Lacks conserved residue(s) required for the propagation of feature annotation.</text>
</comment>
<evidence type="ECO:0008006" key="11">
    <source>
        <dbReference type="Google" id="ProtNLM"/>
    </source>
</evidence>
<evidence type="ECO:0000256" key="7">
    <source>
        <dbReference type="SAM" id="SignalP"/>
    </source>
</evidence>
<dbReference type="SMART" id="SM00179">
    <property type="entry name" value="EGF_CA"/>
    <property type="match status" value="4"/>
</dbReference>
<dbReference type="PRINTS" id="PR00010">
    <property type="entry name" value="EGFBLOOD"/>
</dbReference>
<evidence type="ECO:0000259" key="9">
    <source>
        <dbReference type="PROSITE" id="PS50041"/>
    </source>
</evidence>
<dbReference type="SUPFAM" id="SSF57184">
    <property type="entry name" value="Growth factor receptor domain"/>
    <property type="match status" value="1"/>
</dbReference>
<evidence type="ECO:0000256" key="2">
    <source>
        <dbReference type="ARBA" id="ARBA00022729"/>
    </source>
</evidence>
<reference evidence="10" key="1">
    <citation type="journal article" date="2008" name="Nature">
        <title>The amphioxus genome and the evolution of the chordate karyotype.</title>
        <authorList>
            <consortium name="US DOE Joint Genome Institute (JGI-PGF)"/>
            <person name="Putnam N.H."/>
            <person name="Butts T."/>
            <person name="Ferrier D.E.K."/>
            <person name="Furlong R.F."/>
            <person name="Hellsten U."/>
            <person name="Kawashima T."/>
            <person name="Robinson-Rechavi M."/>
            <person name="Shoguchi E."/>
            <person name="Terry A."/>
            <person name="Yu J.-K."/>
            <person name="Benito-Gutierrez E.L."/>
            <person name="Dubchak I."/>
            <person name="Garcia-Fernandez J."/>
            <person name="Gibson-Brown J.J."/>
            <person name="Grigoriev I.V."/>
            <person name="Horton A.C."/>
            <person name="de Jong P.J."/>
            <person name="Jurka J."/>
            <person name="Kapitonov V.V."/>
            <person name="Kohara Y."/>
            <person name="Kuroki Y."/>
            <person name="Lindquist E."/>
            <person name="Lucas S."/>
            <person name="Osoegawa K."/>
            <person name="Pennacchio L.A."/>
            <person name="Salamov A.A."/>
            <person name="Satou Y."/>
            <person name="Sauka-Spengler T."/>
            <person name="Schmutz J."/>
            <person name="Shin-I T."/>
            <person name="Toyoda A."/>
            <person name="Bronner-Fraser M."/>
            <person name="Fujiyama A."/>
            <person name="Holland L.Z."/>
            <person name="Holland P.W.H."/>
            <person name="Satoh N."/>
            <person name="Rokhsar D.S."/>
        </authorList>
    </citation>
    <scope>NUCLEOTIDE SEQUENCE [LARGE SCALE GENOMIC DNA]</scope>
    <source>
        <strain evidence="10">S238N-H82</strain>
        <tissue evidence="10">Testes</tissue>
    </source>
</reference>
<dbReference type="InterPro" id="IPR001881">
    <property type="entry name" value="EGF-like_Ca-bd_dom"/>
</dbReference>